<dbReference type="Proteomes" id="UP000315164">
    <property type="component" value="Unassembled WGS sequence"/>
</dbReference>
<dbReference type="PANTHER" id="PTHR32309:SF13">
    <property type="entry name" value="FERRIC ENTEROBACTIN TRANSPORT PROTEIN FEPE"/>
    <property type="match status" value="1"/>
</dbReference>
<name>A0A249A390_MANHA</name>
<keyword evidence="4 6" id="KW-1133">Transmembrane helix</keyword>
<reference evidence="8 11" key="1">
    <citation type="submission" date="2018-06" db="EMBL/GenBank/DDBJ databases">
        <authorList>
            <consortium name="Pathogen Informatics"/>
            <person name="Doyle S."/>
        </authorList>
    </citation>
    <scope>NUCLEOTIDE SEQUENCE [LARGE SCALE GENOMIC DNA]</scope>
    <source>
        <strain evidence="8 11">NCTC10638</strain>
    </source>
</reference>
<evidence type="ECO:0000256" key="5">
    <source>
        <dbReference type="ARBA" id="ARBA00023136"/>
    </source>
</evidence>
<dbReference type="KEGG" id="mhay:VK67_11750"/>
<dbReference type="EMBL" id="VAJI01000002">
    <property type="protein sequence ID" value="TRB39934.1"/>
    <property type="molecule type" value="Genomic_DNA"/>
</dbReference>
<evidence type="ECO:0000259" key="7">
    <source>
        <dbReference type="Pfam" id="PF02706"/>
    </source>
</evidence>
<keyword evidence="3 6" id="KW-0812">Transmembrane</keyword>
<proteinExistence type="predicted"/>
<dbReference type="GeneID" id="67370050"/>
<dbReference type="OrthoDB" id="6535795at2"/>
<dbReference type="Gene3D" id="3.30.1890.10">
    <property type="entry name" value="FepE-like"/>
    <property type="match status" value="1"/>
</dbReference>
<evidence type="ECO:0000313" key="13">
    <source>
        <dbReference type="Proteomes" id="UP000318394"/>
    </source>
</evidence>
<dbReference type="Proteomes" id="UP000318394">
    <property type="component" value="Unassembled WGS sequence"/>
</dbReference>
<dbReference type="InterPro" id="IPR050445">
    <property type="entry name" value="Bact_polysacc_biosynth/exp"/>
</dbReference>
<dbReference type="AlphaFoldDB" id="A0A249A390"/>
<dbReference type="EMBL" id="UGPN01000002">
    <property type="protein sequence ID" value="STY60235.1"/>
    <property type="molecule type" value="Genomic_DNA"/>
</dbReference>
<dbReference type="GO" id="GO:0004713">
    <property type="term" value="F:protein tyrosine kinase activity"/>
    <property type="evidence" value="ECO:0007669"/>
    <property type="project" value="TreeGrafter"/>
</dbReference>
<keyword evidence="13" id="KW-1185">Reference proteome</keyword>
<dbReference type="EMBL" id="VAJB01000002">
    <property type="protein sequence ID" value="TRB76068.1"/>
    <property type="molecule type" value="Genomic_DNA"/>
</dbReference>
<dbReference type="KEGG" id="mhaq:WC39_11745"/>
<feature type="domain" description="Polysaccharide chain length determinant N-terminal" evidence="7">
    <location>
        <begin position="13"/>
        <end position="113"/>
    </location>
</feature>
<dbReference type="GO" id="GO:0005886">
    <property type="term" value="C:plasma membrane"/>
    <property type="evidence" value="ECO:0007669"/>
    <property type="project" value="UniProtKB-SubCell"/>
</dbReference>
<evidence type="ECO:0000313" key="8">
    <source>
        <dbReference type="EMBL" id="STY60235.1"/>
    </source>
</evidence>
<dbReference type="InterPro" id="IPR003856">
    <property type="entry name" value="LPS_length_determ_N"/>
</dbReference>
<comment type="subcellular location">
    <subcellularLocation>
        <location evidence="1">Cell membrane</location>
        <topology evidence="1">Multi-pass membrane protein</topology>
    </subcellularLocation>
</comment>
<evidence type="ECO:0000256" key="1">
    <source>
        <dbReference type="ARBA" id="ARBA00004651"/>
    </source>
</evidence>
<evidence type="ECO:0000256" key="4">
    <source>
        <dbReference type="ARBA" id="ARBA00022989"/>
    </source>
</evidence>
<gene>
    <name evidence="8" type="primary">wzzE_2</name>
    <name evidence="10" type="ORF">FEA53_02025</name>
    <name evidence="9" type="ORF">FEB89_02030</name>
    <name evidence="8" type="ORF">NCTC10638_01429</name>
</gene>
<keyword evidence="5 6" id="KW-0472">Membrane</keyword>
<evidence type="ECO:0000256" key="6">
    <source>
        <dbReference type="SAM" id="Phobius"/>
    </source>
</evidence>
<evidence type="ECO:0000256" key="3">
    <source>
        <dbReference type="ARBA" id="ARBA00022692"/>
    </source>
</evidence>
<evidence type="ECO:0000313" key="12">
    <source>
        <dbReference type="Proteomes" id="UP000315164"/>
    </source>
</evidence>
<evidence type="ECO:0000313" key="11">
    <source>
        <dbReference type="Proteomes" id="UP000254802"/>
    </source>
</evidence>
<evidence type="ECO:0000313" key="9">
    <source>
        <dbReference type="EMBL" id="TRB39934.1"/>
    </source>
</evidence>
<evidence type="ECO:0000256" key="2">
    <source>
        <dbReference type="ARBA" id="ARBA00022475"/>
    </source>
</evidence>
<reference evidence="12 13" key="2">
    <citation type="journal article" date="2019" name="Vet. Microbiol.">
        <title>Genetic characterization of susceptible and multi-drug resistant Mannheimia haemolytica isolated from high-risk stocker calves prior to and after antimicrobial metaphylaxis.</title>
        <authorList>
            <person name="Snyder E.R."/>
            <person name="Alvarez-Narvaez S."/>
            <person name="Credille B.C."/>
        </authorList>
    </citation>
    <scope>NUCLEOTIDE SEQUENCE [LARGE SCALE GENOMIC DNA]</scope>
    <source>
        <strain evidence="10 12">UGA-R5-128-1</strain>
        <strain evidence="9 13">UGA-R7-163-1</strain>
    </source>
</reference>
<evidence type="ECO:0000313" key="10">
    <source>
        <dbReference type="EMBL" id="TRB76068.1"/>
    </source>
</evidence>
<dbReference type="STRING" id="75985.WC39_11745"/>
<dbReference type="PANTHER" id="PTHR32309">
    <property type="entry name" value="TYROSINE-PROTEIN KINASE"/>
    <property type="match status" value="1"/>
</dbReference>
<dbReference type="Proteomes" id="UP000254802">
    <property type="component" value="Unassembled WGS sequence"/>
</dbReference>
<feature type="transmembrane region" description="Helical" evidence="6">
    <location>
        <begin position="29"/>
        <end position="47"/>
    </location>
</feature>
<dbReference type="SUPFAM" id="SSF160355">
    <property type="entry name" value="Bacterial polysaccharide co-polymerase-like"/>
    <property type="match status" value="1"/>
</dbReference>
<organism evidence="10 12">
    <name type="scientific">Mannheimia haemolytica</name>
    <name type="common">Pasteurella haemolytica</name>
    <dbReference type="NCBI Taxonomy" id="75985"/>
    <lineage>
        <taxon>Bacteria</taxon>
        <taxon>Pseudomonadati</taxon>
        <taxon>Pseudomonadota</taxon>
        <taxon>Gammaproteobacteria</taxon>
        <taxon>Pasteurellales</taxon>
        <taxon>Pasteurellaceae</taxon>
        <taxon>Mannheimia</taxon>
    </lineage>
</organism>
<protein>
    <submittedName>
        <fullName evidence="10">Chain length determination protein</fullName>
    </submittedName>
    <submittedName>
        <fullName evidence="8">Lipopolysaccharide biosynthesis protein wzzE</fullName>
    </submittedName>
</protein>
<keyword evidence="2" id="KW-1003">Cell membrane</keyword>
<dbReference type="RefSeq" id="WP_006249521.1">
    <property type="nucleotide sequence ID" value="NZ_CP011098.1"/>
</dbReference>
<sequence length="375" mass="42355">MADSVKSHEQSSDEIDLIEIFRALWDKKWWIVITTFITTLLAGIYAFTAKEQWTSKATVIAPKLTELGEYLNVRREYSRILRVDPVDPNALSASLFNNFNRLAQSQDTKNEFFITSNVYKTLAEGKDEQGQRTVLSNLSNENTSFIIPDAKKDPNAIGRTLSFSAETPMEAQDTLGKLVQFINSKAFAVELEDFLVDFQNVLTALQYEKSLIQEDLSVNKSVQLENLNKAYETAQKAGIKEYSKAFNQSDASNIAAALSDTKISLSDSKLADSSYLFMLGEKYLKAQIDVANEKGVVYPPRYYQIDYQLKQLEPLFEKTKTVKTQTFSYQASPDYPVIKDKPKKVIILLIGAFIGLMISCLSIILTHYLLASKFK</sequence>
<feature type="transmembrane region" description="Helical" evidence="6">
    <location>
        <begin position="345"/>
        <end position="370"/>
    </location>
</feature>
<accession>A0A249A390</accession>
<dbReference type="Pfam" id="PF02706">
    <property type="entry name" value="Wzz"/>
    <property type="match status" value="1"/>
</dbReference>